<feature type="domain" description="HTH lysR-type" evidence="5">
    <location>
        <begin position="13"/>
        <end position="70"/>
    </location>
</feature>
<evidence type="ECO:0000313" key="6">
    <source>
        <dbReference type="EMBL" id="CAB4959131.1"/>
    </source>
</evidence>
<protein>
    <submittedName>
        <fullName evidence="6">Unannotated protein</fullName>
    </submittedName>
</protein>
<dbReference type="GO" id="GO:0003677">
    <property type="term" value="F:DNA binding"/>
    <property type="evidence" value="ECO:0007669"/>
    <property type="project" value="UniProtKB-KW"/>
</dbReference>
<dbReference type="InterPro" id="IPR036390">
    <property type="entry name" value="WH_DNA-bd_sf"/>
</dbReference>
<gene>
    <name evidence="6" type="ORF">UFOPK3772_02075</name>
</gene>
<evidence type="ECO:0000256" key="4">
    <source>
        <dbReference type="ARBA" id="ARBA00023163"/>
    </source>
</evidence>
<name>A0A6J7KUA9_9ZZZZ</name>
<dbReference type="AlphaFoldDB" id="A0A6J7KUA9"/>
<dbReference type="Pfam" id="PF00126">
    <property type="entry name" value="HTH_1"/>
    <property type="match status" value="1"/>
</dbReference>
<keyword evidence="4" id="KW-0804">Transcription</keyword>
<dbReference type="InterPro" id="IPR036388">
    <property type="entry name" value="WH-like_DNA-bd_sf"/>
</dbReference>
<dbReference type="PRINTS" id="PR00039">
    <property type="entry name" value="HTHLYSR"/>
</dbReference>
<evidence type="ECO:0000256" key="1">
    <source>
        <dbReference type="ARBA" id="ARBA00009437"/>
    </source>
</evidence>
<accession>A0A6J7KUA9</accession>
<dbReference type="EMBL" id="CAFBNE010000070">
    <property type="protein sequence ID" value="CAB4959131.1"/>
    <property type="molecule type" value="Genomic_DNA"/>
</dbReference>
<dbReference type="SUPFAM" id="SSF46785">
    <property type="entry name" value="Winged helix' DNA-binding domain"/>
    <property type="match status" value="1"/>
</dbReference>
<evidence type="ECO:0000256" key="3">
    <source>
        <dbReference type="ARBA" id="ARBA00023125"/>
    </source>
</evidence>
<proteinExistence type="inferred from homology"/>
<dbReference type="InterPro" id="IPR000847">
    <property type="entry name" value="LysR_HTH_N"/>
</dbReference>
<reference evidence="6" key="1">
    <citation type="submission" date="2020-05" db="EMBL/GenBank/DDBJ databases">
        <authorList>
            <person name="Chiriac C."/>
            <person name="Salcher M."/>
            <person name="Ghai R."/>
            <person name="Kavagutti S V."/>
        </authorList>
    </citation>
    <scope>NUCLEOTIDE SEQUENCE</scope>
</reference>
<evidence type="ECO:0000259" key="5">
    <source>
        <dbReference type="PROSITE" id="PS50931"/>
    </source>
</evidence>
<dbReference type="GO" id="GO:0032993">
    <property type="term" value="C:protein-DNA complex"/>
    <property type="evidence" value="ECO:0007669"/>
    <property type="project" value="TreeGrafter"/>
</dbReference>
<keyword evidence="3" id="KW-0238">DNA-binding</keyword>
<dbReference type="Gene3D" id="1.10.10.10">
    <property type="entry name" value="Winged helix-like DNA-binding domain superfamily/Winged helix DNA-binding domain"/>
    <property type="match status" value="1"/>
</dbReference>
<dbReference type="SUPFAM" id="SSF53850">
    <property type="entry name" value="Periplasmic binding protein-like II"/>
    <property type="match status" value="1"/>
</dbReference>
<comment type="similarity">
    <text evidence="1">Belongs to the LysR transcriptional regulatory family.</text>
</comment>
<sequence length="332" mass="36307">MSAPAPNLTDGRLKLRHLTLILMIAECRTIGGAADALSITQPAVTRSLQDIERILGTPLFERSRFGVRPTPVGTTFLLHARQILAQLTLAAEDVVQGLAGLSAVVRIATNTAGSDQVLMAALQRQNEANPDVVVVIREAPPGEMLSALLNGEVDLAVGRCLSIRESDRLKVIHLYSESLYPAVRDGHELLERDDIQLKELVGYLWVLPGDRTTIRANVDQFFLDSGYPIPRNRVECSSILTAVEIVKHGPHTITPLTESIINANPTLHALNIPLPGLTLTHRVIYRKSAEPSAAARGFVNHLLASNRSIEIQNSDRSQSTLTLDDRHNFDTL</sequence>
<dbReference type="InterPro" id="IPR005119">
    <property type="entry name" value="LysR_subst-bd"/>
</dbReference>
<dbReference type="Gene3D" id="3.40.190.290">
    <property type="match status" value="1"/>
</dbReference>
<dbReference type="PANTHER" id="PTHR30346:SF9">
    <property type="entry name" value="LYSR FAMILY TRANSCRIPTIONAL REGULATOR"/>
    <property type="match status" value="1"/>
</dbReference>
<dbReference type="PANTHER" id="PTHR30346">
    <property type="entry name" value="TRANSCRIPTIONAL DUAL REGULATOR HCAR-RELATED"/>
    <property type="match status" value="1"/>
</dbReference>
<keyword evidence="2" id="KW-0805">Transcription regulation</keyword>
<dbReference type="Pfam" id="PF03466">
    <property type="entry name" value="LysR_substrate"/>
    <property type="match status" value="1"/>
</dbReference>
<organism evidence="6">
    <name type="scientific">freshwater metagenome</name>
    <dbReference type="NCBI Taxonomy" id="449393"/>
    <lineage>
        <taxon>unclassified sequences</taxon>
        <taxon>metagenomes</taxon>
        <taxon>ecological metagenomes</taxon>
    </lineage>
</organism>
<dbReference type="PROSITE" id="PS50931">
    <property type="entry name" value="HTH_LYSR"/>
    <property type="match status" value="1"/>
</dbReference>
<dbReference type="GO" id="GO:0003700">
    <property type="term" value="F:DNA-binding transcription factor activity"/>
    <property type="evidence" value="ECO:0007669"/>
    <property type="project" value="InterPro"/>
</dbReference>
<evidence type="ECO:0000256" key="2">
    <source>
        <dbReference type="ARBA" id="ARBA00023015"/>
    </source>
</evidence>